<accession>A0A7W0C087</accession>
<comment type="caution">
    <text evidence="1">The sequence shown here is derived from an EMBL/GenBank/DDBJ whole genome shotgun (WGS) entry which is preliminary data.</text>
</comment>
<reference evidence="1 2" key="1">
    <citation type="submission" date="2020-07" db="EMBL/GenBank/DDBJ databases">
        <title>Genomic Encyclopedia of Type Strains, Phase IV (KMG-IV): sequencing the most valuable type-strain genomes for metagenomic binning, comparative biology and taxonomic classification.</title>
        <authorList>
            <person name="Goeker M."/>
        </authorList>
    </citation>
    <scope>NUCLEOTIDE SEQUENCE [LARGE SCALE GENOMIC DNA]</scope>
    <source>
        <strain evidence="1 2">DSM 15730</strain>
    </source>
</reference>
<sequence>MKKSSKLWRNVMIGAAIGAAISLFDRDVRASLWQHRTDGIRQLRQRIQQYRQSLESLREDVIFTAEKIKEIAEKTPEIIEILKETYSWNPQMKK</sequence>
<proteinExistence type="predicted"/>
<keyword evidence="2" id="KW-1185">Reference proteome</keyword>
<dbReference type="EMBL" id="JACDUT010000013">
    <property type="protein sequence ID" value="MBA2876475.1"/>
    <property type="molecule type" value="Genomic_DNA"/>
</dbReference>
<evidence type="ECO:0000313" key="2">
    <source>
        <dbReference type="Proteomes" id="UP000523087"/>
    </source>
</evidence>
<gene>
    <name evidence="1" type="ORF">HNR31_003293</name>
</gene>
<dbReference type="AlphaFoldDB" id="A0A7W0C087"/>
<dbReference type="RefSeq" id="WP_181557169.1">
    <property type="nucleotide sequence ID" value="NZ_JACDUT010000013.1"/>
</dbReference>
<name>A0A7W0C087_9BACL</name>
<protein>
    <submittedName>
        <fullName evidence="1">Gas vesicle protein</fullName>
    </submittedName>
</protein>
<evidence type="ECO:0000313" key="1">
    <source>
        <dbReference type="EMBL" id="MBA2876475.1"/>
    </source>
</evidence>
<dbReference type="Proteomes" id="UP000523087">
    <property type="component" value="Unassembled WGS sequence"/>
</dbReference>
<organism evidence="1 2">
    <name type="scientific">Thermaerobacillus caldiproteolyticus</name>
    <dbReference type="NCBI Taxonomy" id="247480"/>
    <lineage>
        <taxon>Bacteria</taxon>
        <taxon>Bacillati</taxon>
        <taxon>Bacillota</taxon>
        <taxon>Bacilli</taxon>
        <taxon>Bacillales</taxon>
        <taxon>Anoxybacillaceae</taxon>
        <taxon>Thermaerobacillus</taxon>
    </lineage>
</organism>